<dbReference type="GO" id="GO:0003735">
    <property type="term" value="F:structural constituent of ribosome"/>
    <property type="evidence" value="ECO:0007669"/>
    <property type="project" value="InterPro"/>
</dbReference>
<dbReference type="EMBL" id="KL250681">
    <property type="protein sequence ID" value="KGB35399.1"/>
    <property type="molecule type" value="Genomic_DNA"/>
</dbReference>
<protein>
    <recommendedName>
        <fullName evidence="4">40S ribosomal protein S8</fullName>
    </recommendedName>
</protein>
<dbReference type="RefSeq" id="XP_012795162.1">
    <property type="nucleotide sequence ID" value="XM_012939708.1"/>
</dbReference>
<reference evidence="7" key="1">
    <citation type="journal article" date="2012" name="Nat. Genet.">
        <title>Whole-genome sequence of Schistosoma haematobium.</title>
        <authorList>
            <person name="Young N.D."/>
            <person name="Jex A.R."/>
            <person name="Li B."/>
            <person name="Liu S."/>
            <person name="Yang L."/>
            <person name="Xiong Z."/>
            <person name="Li Y."/>
            <person name="Cantacessi C."/>
            <person name="Hall R.S."/>
            <person name="Xu X."/>
            <person name="Chen F."/>
            <person name="Wu X."/>
            <person name="Zerlotini A."/>
            <person name="Oliveira G."/>
            <person name="Hofmann A."/>
            <person name="Zhang G."/>
            <person name="Fang X."/>
            <person name="Kang Y."/>
            <person name="Campbell B.E."/>
            <person name="Loukas A."/>
            <person name="Ranganathan S."/>
            <person name="Rollinson D."/>
            <person name="Rinaldi G."/>
            <person name="Brindley P.J."/>
            <person name="Yang H."/>
            <person name="Wang J."/>
            <person name="Wang J."/>
            <person name="Gasser R.B."/>
        </authorList>
    </citation>
    <scope>NUCLEOTIDE SEQUENCE [LARGE SCALE GENOMIC DNA]</scope>
</reference>
<gene>
    <name evidence="6" type="primary">RPS8_1</name>
    <name evidence="6" type="ORF">MS3_00001842</name>
    <name evidence="7" type="ORF">MS3_03641</name>
</gene>
<dbReference type="GO" id="GO:1990904">
    <property type="term" value="C:ribonucleoprotein complex"/>
    <property type="evidence" value="ECO:0007669"/>
    <property type="project" value="UniProtKB-KW"/>
</dbReference>
<dbReference type="PROSITE" id="PS01193">
    <property type="entry name" value="RIBOSOMAL_S8E"/>
    <property type="match status" value="1"/>
</dbReference>
<comment type="similarity">
    <text evidence="1 4">Belongs to the eukaryotic ribosomal protein eS8 family.</text>
</comment>
<dbReference type="PANTHER" id="PTHR10394">
    <property type="entry name" value="40S RIBOSOMAL PROTEIN S8"/>
    <property type="match status" value="1"/>
</dbReference>
<dbReference type="STRING" id="6185.A0A094ZQT7"/>
<reference evidence="6" key="4">
    <citation type="journal article" date="2022" name="PLoS Pathog.">
        <title>Chromosome-level genome of Schistosoma haematobium underpins genome-wide explorations of molecular variation.</title>
        <authorList>
            <person name="Stroehlein A.J."/>
            <person name="Korhonen P.K."/>
            <person name="Lee V.V."/>
            <person name="Ralph S.A."/>
            <person name="Mentink-Kane M."/>
            <person name="You H."/>
            <person name="McManus D.P."/>
            <person name="Tchuente L.T."/>
            <person name="Stothard J.R."/>
            <person name="Kaur P."/>
            <person name="Dudchenko O."/>
            <person name="Aiden E.L."/>
            <person name="Yang B."/>
            <person name="Yang H."/>
            <person name="Emery A.M."/>
            <person name="Webster B.L."/>
            <person name="Brindley P.J."/>
            <person name="Rollinson D."/>
            <person name="Chang B.C.H."/>
            <person name="Gasser R.B."/>
            <person name="Young N.D."/>
        </authorList>
    </citation>
    <scope>NUCLEOTIDE SEQUENCE</scope>
</reference>
<dbReference type="AlphaFoldDB" id="A0A094ZQT7"/>
<dbReference type="GO" id="GO:0005840">
    <property type="term" value="C:ribosome"/>
    <property type="evidence" value="ECO:0007669"/>
    <property type="project" value="UniProtKB-KW"/>
</dbReference>
<keyword evidence="8" id="KW-1185">Reference proteome</keyword>
<dbReference type="Proteomes" id="UP000471633">
    <property type="component" value="Unassembled WGS sequence"/>
</dbReference>
<evidence type="ECO:0000256" key="2">
    <source>
        <dbReference type="ARBA" id="ARBA00022980"/>
    </source>
</evidence>
<sequence length="233" mass="27149">MMCSIARDRIHKRAKTGARRERNRKKRKFELGRPAAMTKLGAKRVHTVRVRGGNIKLRAMRLDQGNFSWPSQAISRKTKIIDVVYNASSNELVRTKTLVKRAIVQIDGAPFRQWFEAHYLKELGRRKVVSKKGHTVTQENPEEDILLKKRSKSALKKYETRQALPQANVEEPLKEAFVTGRLLAVVLWNFFSTIQFSLWYPYTLFRKTWIFSSIDVSKNSLQRLLKRSVVMFS</sequence>
<keyword evidence="2 4" id="KW-0689">Ribosomal protein</keyword>
<feature type="compositionally biased region" description="Basic residues" evidence="5">
    <location>
        <begin position="9"/>
        <end position="25"/>
    </location>
</feature>
<accession>A0A094ZQT7</accession>
<evidence type="ECO:0000313" key="8">
    <source>
        <dbReference type="Proteomes" id="UP000471633"/>
    </source>
</evidence>
<dbReference type="InterPro" id="IPR022309">
    <property type="entry name" value="Ribosomal_Se8/biogenesis_NSA2"/>
</dbReference>
<evidence type="ECO:0000313" key="6">
    <source>
        <dbReference type="EMBL" id="KAH9596011.1"/>
    </source>
</evidence>
<evidence type="ECO:0000313" key="7">
    <source>
        <dbReference type="EMBL" id="KGB35399.1"/>
    </source>
</evidence>
<dbReference type="CDD" id="cd11380">
    <property type="entry name" value="Ribosomal_S8e_like"/>
    <property type="match status" value="1"/>
</dbReference>
<evidence type="ECO:0000256" key="4">
    <source>
        <dbReference type="RuleBase" id="RU000669"/>
    </source>
</evidence>
<evidence type="ECO:0000256" key="3">
    <source>
        <dbReference type="ARBA" id="ARBA00023274"/>
    </source>
</evidence>
<dbReference type="KEGG" id="shx:MS3_00001842"/>
<dbReference type="NCBIfam" id="TIGR00307">
    <property type="entry name" value="eS8"/>
    <property type="match status" value="1"/>
</dbReference>
<evidence type="ECO:0000256" key="5">
    <source>
        <dbReference type="SAM" id="MobiDB-lite"/>
    </source>
</evidence>
<dbReference type="InterPro" id="IPR018283">
    <property type="entry name" value="Ribosomal_eS8_CS"/>
</dbReference>
<organism evidence="7">
    <name type="scientific">Schistosoma haematobium</name>
    <name type="common">Blood fluke</name>
    <dbReference type="NCBI Taxonomy" id="6185"/>
    <lineage>
        <taxon>Eukaryota</taxon>
        <taxon>Metazoa</taxon>
        <taxon>Spiralia</taxon>
        <taxon>Lophotrochozoa</taxon>
        <taxon>Platyhelminthes</taxon>
        <taxon>Trematoda</taxon>
        <taxon>Digenea</taxon>
        <taxon>Strigeidida</taxon>
        <taxon>Schistosomatoidea</taxon>
        <taxon>Schistosomatidae</taxon>
        <taxon>Schistosoma</taxon>
    </lineage>
</organism>
<keyword evidence="3 4" id="KW-0687">Ribonucleoprotein</keyword>
<name>A0A094ZQT7_SCHHA</name>
<proteinExistence type="inferred from homology"/>
<dbReference type="GO" id="GO:0006412">
    <property type="term" value="P:translation"/>
    <property type="evidence" value="ECO:0007669"/>
    <property type="project" value="InterPro"/>
</dbReference>
<dbReference type="Pfam" id="PF01201">
    <property type="entry name" value="Ribosomal_S8e"/>
    <property type="match status" value="1"/>
</dbReference>
<dbReference type="CTD" id="24591238"/>
<dbReference type="Gene3D" id="3.10.290.70">
    <property type="match status" value="1"/>
</dbReference>
<dbReference type="GeneID" id="24591238"/>
<feature type="region of interest" description="Disordered" evidence="5">
    <location>
        <begin position="6"/>
        <end position="25"/>
    </location>
</feature>
<reference evidence="6" key="3">
    <citation type="submission" date="2021-06" db="EMBL/GenBank/DDBJ databases">
        <title>Chromosome-level genome assembly for S. haematobium.</title>
        <authorList>
            <person name="Stroehlein A.J."/>
        </authorList>
    </citation>
    <scope>NUCLEOTIDE SEQUENCE</scope>
</reference>
<evidence type="ECO:0000256" key="1">
    <source>
        <dbReference type="ARBA" id="ARBA00005257"/>
    </source>
</evidence>
<reference evidence="6" key="2">
    <citation type="journal article" date="2019" name="Gigascience">
        <title>High-quality Schistosoma haematobium genome achieved by single-molecule and long-range sequencing.</title>
        <authorList>
            <person name="Stroehlein A.J."/>
            <person name="Korhonen P.K."/>
            <person name="Chong T.M."/>
            <person name="Lim Y.L."/>
            <person name="Chan K.G."/>
            <person name="Webster B."/>
            <person name="Rollinson D."/>
            <person name="Brindley P.J."/>
            <person name="Gasser R.B."/>
            <person name="Young N.D."/>
        </authorList>
    </citation>
    <scope>NUCLEOTIDE SEQUENCE</scope>
</reference>
<dbReference type="EMBL" id="AMPZ03000001">
    <property type="protein sequence ID" value="KAH9596011.1"/>
    <property type="molecule type" value="Genomic_DNA"/>
</dbReference>
<dbReference type="InterPro" id="IPR001047">
    <property type="entry name" value="Ribosomal_eS8"/>
</dbReference>